<keyword evidence="1" id="KW-0472">Membrane</keyword>
<evidence type="ECO:0000313" key="2">
    <source>
        <dbReference type="EMBL" id="MBW8484398.1"/>
    </source>
</evidence>
<gene>
    <name evidence="2" type="ORF">K1Y72_18590</name>
</gene>
<organism evidence="2 3">
    <name type="scientific">Actinomadura parmotrematis</name>
    <dbReference type="NCBI Taxonomy" id="2864039"/>
    <lineage>
        <taxon>Bacteria</taxon>
        <taxon>Bacillati</taxon>
        <taxon>Actinomycetota</taxon>
        <taxon>Actinomycetes</taxon>
        <taxon>Streptosporangiales</taxon>
        <taxon>Thermomonosporaceae</taxon>
        <taxon>Actinomadura</taxon>
    </lineage>
</organism>
<keyword evidence="1" id="KW-1133">Transmembrane helix</keyword>
<keyword evidence="1" id="KW-0812">Transmembrane</keyword>
<feature type="transmembrane region" description="Helical" evidence="1">
    <location>
        <begin position="194"/>
        <end position="214"/>
    </location>
</feature>
<evidence type="ECO:0000256" key="1">
    <source>
        <dbReference type="SAM" id="Phobius"/>
    </source>
</evidence>
<feature type="transmembrane region" description="Helical" evidence="1">
    <location>
        <begin position="39"/>
        <end position="59"/>
    </location>
</feature>
<protein>
    <submittedName>
        <fullName evidence="2">Uncharacterized protein</fullName>
    </submittedName>
</protein>
<sequence>MAIILALTAAASVLASLLLVPRTRPPDPVPGRAVPPLAGFAAVTALFYLNQVLFTVYVARVHGGDPSFVARYLPSGWFALADLDGLARHVPAPGLLAPTVLRVQAFLELPLVLLAYATVVRWLDDGLYRRLFATPVVWAASASWTLTFCLIEAELRNPWTDDDIAIRIVSGVVTPLLLNRMARRGGPSPASASVAGLLLFTAATWALGQLVLTLYDTALIYNLGHLGGRLPGALAAVAVLAVVLPLRRRVRAPADGDAGPGRAALALVAGGLGQGLALFFVPALSVRYGVRFGAAPYLVMVAILLATAAVATLRASPGRFPTARTAAGALAGAAAAYAAVRLVTDPYYEAGLLRGLAAGFAVLVAVAGVRTPRRRAAARRRSSPTGGA</sequence>
<reference evidence="2 3" key="1">
    <citation type="submission" date="2021-07" db="EMBL/GenBank/DDBJ databases">
        <title>Actinomadura sp. PM05-2 isolated from lichen.</title>
        <authorList>
            <person name="Somphong A."/>
            <person name="Phongsopitanun W."/>
            <person name="Tanasupawat S."/>
            <person name="Peongsungnone V."/>
        </authorList>
    </citation>
    <scope>NUCLEOTIDE SEQUENCE [LARGE SCALE GENOMIC DNA]</scope>
    <source>
        <strain evidence="2 3">PM05-2</strain>
    </source>
</reference>
<feature type="transmembrane region" description="Helical" evidence="1">
    <location>
        <begin position="265"/>
        <end position="288"/>
    </location>
</feature>
<proteinExistence type="predicted"/>
<feature type="transmembrane region" description="Helical" evidence="1">
    <location>
        <begin position="294"/>
        <end position="313"/>
    </location>
</feature>
<keyword evidence="3" id="KW-1185">Reference proteome</keyword>
<accession>A0ABS7FVG5</accession>
<feature type="transmembrane region" description="Helical" evidence="1">
    <location>
        <begin position="350"/>
        <end position="371"/>
    </location>
</feature>
<feature type="transmembrane region" description="Helical" evidence="1">
    <location>
        <begin position="325"/>
        <end position="344"/>
    </location>
</feature>
<dbReference type="Proteomes" id="UP000774570">
    <property type="component" value="Unassembled WGS sequence"/>
</dbReference>
<dbReference type="RefSeq" id="WP_220167628.1">
    <property type="nucleotide sequence ID" value="NZ_JAIBOA010000011.1"/>
</dbReference>
<feature type="transmembrane region" description="Helical" evidence="1">
    <location>
        <begin position="226"/>
        <end position="244"/>
    </location>
</feature>
<dbReference type="EMBL" id="JAIBOA010000011">
    <property type="protein sequence ID" value="MBW8484398.1"/>
    <property type="molecule type" value="Genomic_DNA"/>
</dbReference>
<name>A0ABS7FVG5_9ACTN</name>
<comment type="caution">
    <text evidence="2">The sequence shown here is derived from an EMBL/GenBank/DDBJ whole genome shotgun (WGS) entry which is preliminary data.</text>
</comment>
<evidence type="ECO:0000313" key="3">
    <source>
        <dbReference type="Proteomes" id="UP000774570"/>
    </source>
</evidence>